<sequence>MIQMHIVAAKFGQIGSDPDPYLFFKSWHMFLSFIRFNFQVLIHSESQYTSPSFSNQFPEPSSWIIHTSMLCLTSSDCEFDNPLLPESLPDIFKAIQDSDSLISQILHRSQPLLGPDYAPINDKIVKLERLESWYKTQLHAVQKSLKDCKSVFAPVRCLPHDILLEIFHSACDCWWEKNGGVEHDRLVCSTPDSLDMAGPLWVLSSICRIWRDVLHTSPASWARWLFVKSPFSKHTRQILQTYLKCTGKHPLSLAAFCNSPDLVAEDGEIMSLLIQSCHRWKNVCIRIDVHHTHHLQSILHLPILQTIELDITGHGHDDLDDYMCFNAPHLWQANLGQGIHRVRLPSGITHLSGYISCAEDLQVLPQLPNLRTLHLLPIWHLSSTGMTPVVMAELRQLYVAESDTLDFLMALMLQSLTIFDFDEGSSSVAPSCFLHRSGCCLKSLGVSSHGSLTLISNLLSSEACSMISHLKLDLKKSWDGISKILTSSSILPNLCHLVLVMPTEPLFFHKKGRLALLNMVCSCCKAGTLKRIVTCFVIPCHTIEAEFRAVIGDKVEMQVKGYSSLFLDYWHTFWGTKLPY</sequence>
<evidence type="ECO:0000313" key="2">
    <source>
        <dbReference type="Proteomes" id="UP001175228"/>
    </source>
</evidence>
<evidence type="ECO:0008006" key="3">
    <source>
        <dbReference type="Google" id="ProtNLM"/>
    </source>
</evidence>
<name>A0AA39UKY6_9AGAR</name>
<evidence type="ECO:0000313" key="1">
    <source>
        <dbReference type="EMBL" id="KAK0492238.1"/>
    </source>
</evidence>
<dbReference type="EMBL" id="JAUEPU010000030">
    <property type="protein sequence ID" value="KAK0492238.1"/>
    <property type="molecule type" value="Genomic_DNA"/>
</dbReference>
<organism evidence="1 2">
    <name type="scientific">Armillaria luteobubalina</name>
    <dbReference type="NCBI Taxonomy" id="153913"/>
    <lineage>
        <taxon>Eukaryota</taxon>
        <taxon>Fungi</taxon>
        <taxon>Dikarya</taxon>
        <taxon>Basidiomycota</taxon>
        <taxon>Agaricomycotina</taxon>
        <taxon>Agaricomycetes</taxon>
        <taxon>Agaricomycetidae</taxon>
        <taxon>Agaricales</taxon>
        <taxon>Marasmiineae</taxon>
        <taxon>Physalacriaceae</taxon>
        <taxon>Armillaria</taxon>
    </lineage>
</organism>
<keyword evidence="2" id="KW-1185">Reference proteome</keyword>
<proteinExistence type="predicted"/>
<comment type="caution">
    <text evidence="1">The sequence shown here is derived from an EMBL/GenBank/DDBJ whole genome shotgun (WGS) entry which is preliminary data.</text>
</comment>
<gene>
    <name evidence="1" type="ORF">EDD18DRAFT_1413410</name>
</gene>
<accession>A0AA39UKY6</accession>
<protein>
    <recommendedName>
        <fullName evidence="3">F-box domain-containing protein</fullName>
    </recommendedName>
</protein>
<dbReference type="AlphaFoldDB" id="A0AA39UKY6"/>
<dbReference type="Proteomes" id="UP001175228">
    <property type="component" value="Unassembled WGS sequence"/>
</dbReference>
<reference evidence="1" key="1">
    <citation type="submission" date="2023-06" db="EMBL/GenBank/DDBJ databases">
        <authorList>
            <consortium name="Lawrence Berkeley National Laboratory"/>
            <person name="Ahrendt S."/>
            <person name="Sahu N."/>
            <person name="Indic B."/>
            <person name="Wong-Bajracharya J."/>
            <person name="Merenyi Z."/>
            <person name="Ke H.-M."/>
            <person name="Monk M."/>
            <person name="Kocsube S."/>
            <person name="Drula E."/>
            <person name="Lipzen A."/>
            <person name="Balint B."/>
            <person name="Henrissat B."/>
            <person name="Andreopoulos B."/>
            <person name="Martin F.M."/>
            <person name="Harder C.B."/>
            <person name="Rigling D."/>
            <person name="Ford K.L."/>
            <person name="Foster G.D."/>
            <person name="Pangilinan J."/>
            <person name="Papanicolaou A."/>
            <person name="Barry K."/>
            <person name="LaButti K."/>
            <person name="Viragh M."/>
            <person name="Koriabine M."/>
            <person name="Yan M."/>
            <person name="Riley R."/>
            <person name="Champramary S."/>
            <person name="Plett K.L."/>
            <person name="Tsai I.J."/>
            <person name="Slot J."/>
            <person name="Sipos G."/>
            <person name="Plett J."/>
            <person name="Nagy L.G."/>
            <person name="Grigoriev I.V."/>
        </authorList>
    </citation>
    <scope>NUCLEOTIDE SEQUENCE</scope>
    <source>
        <strain evidence="1">HWK02</strain>
    </source>
</reference>